<evidence type="ECO:0000313" key="2">
    <source>
        <dbReference type="Proteomes" id="UP000567179"/>
    </source>
</evidence>
<dbReference type="Proteomes" id="UP000567179">
    <property type="component" value="Unassembled WGS sequence"/>
</dbReference>
<comment type="caution">
    <text evidence="1">The sequence shown here is derived from an EMBL/GenBank/DDBJ whole genome shotgun (WGS) entry which is preliminary data.</text>
</comment>
<sequence>MDSPSLPFEIYLYIIGQVTCDTTLCSLSLCCRAFRDDAQRTLLYHPRVLLSYPPARQKQFINAMASSPNRLAPMVHIYALDYFPAASRKLINAALRAMSNLKQLGVLSTIQIDAGEVAHWKFNLDVLSWGEYRDIFLSNPDILSAILQNQPNLKHLRAFGDTISGRVQMDPRWCPNLQGIAGSANFVNPVLSDARPIHHVHWINFSEDQFMEPGVDGMTLSRPPNALSAVRYFSFQLHIDVPDLVFLRHMDSLILIDIYVHCASDREMADRLDFLANVPRLQRLILTGSVRLHCPDARAEPYMISAHRAFSLCTNLRYIDIRYDPSERTFYRFFPPSTTSGHGGMEVTTVGEDEVYTWRVMHFSLVNPEPLLLEERSSIFQYHP</sequence>
<evidence type="ECO:0000313" key="1">
    <source>
        <dbReference type="EMBL" id="KAF5315140.1"/>
    </source>
</evidence>
<accession>A0A8H5B1P5</accession>
<reference evidence="1 2" key="1">
    <citation type="journal article" date="2020" name="ISME J.">
        <title>Uncovering the hidden diversity of litter-decomposition mechanisms in mushroom-forming fungi.</title>
        <authorList>
            <person name="Floudas D."/>
            <person name="Bentzer J."/>
            <person name="Ahren D."/>
            <person name="Johansson T."/>
            <person name="Persson P."/>
            <person name="Tunlid A."/>
        </authorList>
    </citation>
    <scope>NUCLEOTIDE SEQUENCE [LARGE SCALE GENOMIC DNA]</scope>
    <source>
        <strain evidence="1 2">CBS 101986</strain>
    </source>
</reference>
<name>A0A8H5B1P5_9AGAR</name>
<dbReference type="SUPFAM" id="SSF52047">
    <property type="entry name" value="RNI-like"/>
    <property type="match status" value="1"/>
</dbReference>
<dbReference type="EMBL" id="JAACJJ010000043">
    <property type="protein sequence ID" value="KAF5315140.1"/>
    <property type="molecule type" value="Genomic_DNA"/>
</dbReference>
<dbReference type="OrthoDB" id="3232239at2759"/>
<evidence type="ECO:0008006" key="3">
    <source>
        <dbReference type="Google" id="ProtNLM"/>
    </source>
</evidence>
<organism evidence="1 2">
    <name type="scientific">Psilocybe cf. subviscida</name>
    <dbReference type="NCBI Taxonomy" id="2480587"/>
    <lineage>
        <taxon>Eukaryota</taxon>
        <taxon>Fungi</taxon>
        <taxon>Dikarya</taxon>
        <taxon>Basidiomycota</taxon>
        <taxon>Agaricomycotina</taxon>
        <taxon>Agaricomycetes</taxon>
        <taxon>Agaricomycetidae</taxon>
        <taxon>Agaricales</taxon>
        <taxon>Agaricineae</taxon>
        <taxon>Strophariaceae</taxon>
        <taxon>Psilocybe</taxon>
    </lineage>
</organism>
<keyword evidence="2" id="KW-1185">Reference proteome</keyword>
<protein>
    <recommendedName>
        <fullName evidence="3">F-box domain-containing protein</fullName>
    </recommendedName>
</protein>
<dbReference type="AlphaFoldDB" id="A0A8H5B1P5"/>
<gene>
    <name evidence="1" type="ORF">D9619_007580</name>
</gene>
<proteinExistence type="predicted"/>